<comment type="caution">
    <text evidence="1">The sequence shown here is derived from an EMBL/GenBank/DDBJ whole genome shotgun (WGS) entry which is preliminary data.</text>
</comment>
<keyword evidence="2" id="KW-1185">Reference proteome</keyword>
<dbReference type="AlphaFoldDB" id="A0A7W5BF33"/>
<sequence>MRSDLRRNPQRSMGRYWLTMSDASAFTIVKSAFGIAEALRRDLADQAQMVALLDVPALAVLLLTAAETGWGKAKATALMGQIGDARRLSAAARCRAWGLLRVAMESLPTTLWPAEKLLTRRELLDELQRHAQSARSELPTLLSKAERQELQWRESIMARVAAEKQRAPGGRP</sequence>
<dbReference type="RefSeq" id="WP_183443633.1">
    <property type="nucleotide sequence ID" value="NZ_JACHXD010000022.1"/>
</dbReference>
<accession>A0A7W5BF33</accession>
<proteinExistence type="predicted"/>
<dbReference type="EMBL" id="JACHXD010000022">
    <property type="protein sequence ID" value="MBB3121952.1"/>
    <property type="molecule type" value="Genomic_DNA"/>
</dbReference>
<organism evidence="1 2">
    <name type="scientific">Pseudoduganella violacea</name>
    <dbReference type="NCBI Taxonomy" id="1715466"/>
    <lineage>
        <taxon>Bacteria</taxon>
        <taxon>Pseudomonadati</taxon>
        <taxon>Pseudomonadota</taxon>
        <taxon>Betaproteobacteria</taxon>
        <taxon>Burkholderiales</taxon>
        <taxon>Oxalobacteraceae</taxon>
        <taxon>Telluria group</taxon>
        <taxon>Pseudoduganella</taxon>
    </lineage>
</organism>
<gene>
    <name evidence="1" type="ORF">FHS03_005047</name>
</gene>
<evidence type="ECO:0000313" key="2">
    <source>
        <dbReference type="Proteomes" id="UP000541535"/>
    </source>
</evidence>
<evidence type="ECO:0000313" key="1">
    <source>
        <dbReference type="EMBL" id="MBB3121952.1"/>
    </source>
</evidence>
<protein>
    <submittedName>
        <fullName evidence="1">Uncharacterized protein</fullName>
    </submittedName>
</protein>
<name>A0A7W5BF33_9BURK</name>
<dbReference type="Proteomes" id="UP000541535">
    <property type="component" value="Unassembled WGS sequence"/>
</dbReference>
<reference evidence="1 2" key="1">
    <citation type="submission" date="2020-08" db="EMBL/GenBank/DDBJ databases">
        <title>Genomic Encyclopedia of Type Strains, Phase III (KMG-III): the genomes of soil and plant-associated and newly described type strains.</title>
        <authorList>
            <person name="Whitman W."/>
        </authorList>
    </citation>
    <scope>NUCLEOTIDE SEQUENCE [LARGE SCALE GENOMIC DNA]</scope>
    <source>
        <strain evidence="1 2">CECT 8897</strain>
    </source>
</reference>